<gene>
    <name evidence="1" type="ORF">TKK_009275</name>
</gene>
<dbReference type="Proteomes" id="UP001627154">
    <property type="component" value="Unassembled WGS sequence"/>
</dbReference>
<keyword evidence="2" id="KW-1185">Reference proteome</keyword>
<dbReference type="AlphaFoldDB" id="A0ABD2WV11"/>
<accession>A0ABD2WV11</accession>
<name>A0ABD2WV11_9HYME</name>
<reference evidence="1 2" key="1">
    <citation type="journal article" date="2024" name="bioRxiv">
        <title>A reference genome for Trichogramma kaykai: A tiny desert-dwelling parasitoid wasp with competing sex-ratio distorters.</title>
        <authorList>
            <person name="Culotta J."/>
            <person name="Lindsey A.R."/>
        </authorList>
    </citation>
    <scope>NUCLEOTIDE SEQUENCE [LARGE SCALE GENOMIC DNA]</scope>
    <source>
        <strain evidence="1 2">KSX58</strain>
    </source>
</reference>
<protein>
    <submittedName>
        <fullName evidence="1">Uncharacterized protein</fullName>
    </submittedName>
</protein>
<comment type="caution">
    <text evidence="1">The sequence shown here is derived from an EMBL/GenBank/DDBJ whole genome shotgun (WGS) entry which is preliminary data.</text>
</comment>
<proteinExistence type="predicted"/>
<organism evidence="1 2">
    <name type="scientific">Trichogramma kaykai</name>
    <dbReference type="NCBI Taxonomy" id="54128"/>
    <lineage>
        <taxon>Eukaryota</taxon>
        <taxon>Metazoa</taxon>
        <taxon>Ecdysozoa</taxon>
        <taxon>Arthropoda</taxon>
        <taxon>Hexapoda</taxon>
        <taxon>Insecta</taxon>
        <taxon>Pterygota</taxon>
        <taxon>Neoptera</taxon>
        <taxon>Endopterygota</taxon>
        <taxon>Hymenoptera</taxon>
        <taxon>Apocrita</taxon>
        <taxon>Proctotrupomorpha</taxon>
        <taxon>Chalcidoidea</taxon>
        <taxon>Trichogrammatidae</taxon>
        <taxon>Trichogramma</taxon>
    </lineage>
</organism>
<sequence length="163" mass="18536">MIIMANLGELRNSCGVCILPYTPSEQTASCLAAHSTAPSLDCHRPYDSNDDYCCVLHVTNMLIKSLRSPRQQLLRSHYGMRARYNADVNALEMRTSYKDRARCLLFDLLQKKARRLSICRSKTIITFFNNQRVAKFIKTFSTVDVHTRTRPFDAVAAHSSCTV</sequence>
<evidence type="ECO:0000313" key="2">
    <source>
        <dbReference type="Proteomes" id="UP001627154"/>
    </source>
</evidence>
<evidence type="ECO:0000313" key="1">
    <source>
        <dbReference type="EMBL" id="KAL3396909.1"/>
    </source>
</evidence>
<dbReference type="EMBL" id="JBJJXI010000068">
    <property type="protein sequence ID" value="KAL3396909.1"/>
    <property type="molecule type" value="Genomic_DNA"/>
</dbReference>